<dbReference type="AlphaFoldDB" id="A0A016VTQ1"/>
<dbReference type="InterPro" id="IPR012314">
    <property type="entry name" value="Pept_M12B_GON-ADAMTSs"/>
</dbReference>
<dbReference type="OrthoDB" id="5855429at2759"/>
<dbReference type="STRING" id="53326.A0A016VTQ1"/>
<evidence type="ECO:0000256" key="1">
    <source>
        <dbReference type="ARBA" id="ARBA00004613"/>
    </source>
</evidence>
<keyword evidence="3" id="KW-0479">Metal-binding</keyword>
<proteinExistence type="predicted"/>
<name>A0A016VTQ1_9BILA</name>
<dbReference type="EMBL" id="JARK01001341">
    <property type="protein sequence ID" value="EYC30113.1"/>
    <property type="molecule type" value="Genomic_DNA"/>
</dbReference>
<dbReference type="Proteomes" id="UP000024635">
    <property type="component" value="Unassembled WGS sequence"/>
</dbReference>
<reference evidence="8" key="1">
    <citation type="journal article" date="2015" name="Nat. Genet.">
        <title>The genome and transcriptome of the zoonotic hookworm Ancylostoma ceylanicum identify infection-specific gene families.</title>
        <authorList>
            <person name="Schwarz E.M."/>
            <person name="Hu Y."/>
            <person name="Antoshechkin I."/>
            <person name="Miller M.M."/>
            <person name="Sternberg P.W."/>
            <person name="Aroian R.V."/>
        </authorList>
    </citation>
    <scope>NUCLEOTIDE SEQUENCE</scope>
    <source>
        <strain evidence="8">HY135</strain>
    </source>
</reference>
<dbReference type="PANTHER" id="PTHR13723">
    <property type="entry name" value="ADAMTS A DISINTEGRIN AND METALLOPROTEASE WITH THROMBOSPONDIN MOTIFS PROTEASE"/>
    <property type="match status" value="1"/>
</dbReference>
<dbReference type="FunFam" id="2.20.100.10:FF:000005">
    <property type="entry name" value="ADAM metallopeptidase with thrombospondin type 1 motif 9"/>
    <property type="match status" value="1"/>
</dbReference>
<dbReference type="GO" id="GO:0009653">
    <property type="term" value="P:anatomical structure morphogenesis"/>
    <property type="evidence" value="ECO:0007669"/>
    <property type="project" value="UniProtKB-ARBA"/>
</dbReference>
<evidence type="ECO:0000256" key="2">
    <source>
        <dbReference type="ARBA" id="ARBA00022525"/>
    </source>
</evidence>
<dbReference type="GO" id="GO:0004222">
    <property type="term" value="F:metalloendopeptidase activity"/>
    <property type="evidence" value="ECO:0007669"/>
    <property type="project" value="InterPro"/>
</dbReference>
<sequence>MDPCARDEQHRRVYCVNNAGKRAAPRMCSAVQAPPNKRPCDISKCPYEWVPGPWNTCSKTCGKGTQFRFVECRVKTPNTTKYSEPAVPKEKCEALPMPIEAQECDLNACESEFQWQIGPWGPCSQTCGQGVRRRKVRCYSRQGVLVSRSKCEQNSPRPRRTQTCFQRNCLPATCQEIRAQNIATHSVDGNYTVLLDGFPVTVYCHRMNETIPKSYINLNPATNFAEVYGKRLIYPHTCPFNGERNDSCQCSDDGDANAGMTHFRKVRVDLLNRKININDMTFADTLHGSYVPYGTAGDCYSMKDCPQGRFSVDLRGTGLRIVDDLQWEDKGHRTTSRIDRSSNNAVIEGRCGGYCGNRYEKYLPPAPTAHPLSRAAPPMHNHTWCDMAQSTCSVAGGRYFFGKTILLIHSDSLAQ</sequence>
<keyword evidence="4" id="KW-0732">Signal</keyword>
<dbReference type="PROSITE" id="PS51046">
    <property type="entry name" value="GON"/>
    <property type="match status" value="1"/>
</dbReference>
<dbReference type="SUPFAM" id="SSF82895">
    <property type="entry name" value="TSP-1 type 1 repeat"/>
    <property type="match status" value="2"/>
</dbReference>
<dbReference type="SMART" id="SM00209">
    <property type="entry name" value="TSP1"/>
    <property type="match status" value="2"/>
</dbReference>
<dbReference type="Gene3D" id="2.20.100.10">
    <property type="entry name" value="Thrombospondin type-1 (TSP1) repeat"/>
    <property type="match status" value="2"/>
</dbReference>
<evidence type="ECO:0000313" key="7">
    <source>
        <dbReference type="EMBL" id="EYC30113.1"/>
    </source>
</evidence>
<evidence type="ECO:0000259" key="6">
    <source>
        <dbReference type="PROSITE" id="PS51046"/>
    </source>
</evidence>
<gene>
    <name evidence="7" type="primary">Acey_s0005.g2458</name>
    <name evidence="7" type="ORF">Y032_0005g2458</name>
</gene>
<comment type="subcellular location">
    <subcellularLocation>
        <location evidence="1">Secreted</location>
    </subcellularLocation>
</comment>
<evidence type="ECO:0000256" key="3">
    <source>
        <dbReference type="ARBA" id="ARBA00022723"/>
    </source>
</evidence>
<dbReference type="PROSITE" id="PS50092">
    <property type="entry name" value="TSP1"/>
    <property type="match status" value="2"/>
</dbReference>
<keyword evidence="2" id="KW-0964">Secreted</keyword>
<accession>A0A016VTQ1</accession>
<keyword evidence="8" id="KW-1185">Reference proteome</keyword>
<comment type="caution">
    <text evidence="7">The sequence shown here is derived from an EMBL/GenBank/DDBJ whole genome shotgun (WGS) entry which is preliminary data.</text>
</comment>
<evidence type="ECO:0000256" key="4">
    <source>
        <dbReference type="ARBA" id="ARBA00022729"/>
    </source>
</evidence>
<dbReference type="InterPro" id="IPR050439">
    <property type="entry name" value="ADAMTS_ADAMTS-like"/>
</dbReference>
<organism evidence="7 8">
    <name type="scientific">Ancylostoma ceylanicum</name>
    <dbReference type="NCBI Taxonomy" id="53326"/>
    <lineage>
        <taxon>Eukaryota</taxon>
        <taxon>Metazoa</taxon>
        <taxon>Ecdysozoa</taxon>
        <taxon>Nematoda</taxon>
        <taxon>Chromadorea</taxon>
        <taxon>Rhabditida</taxon>
        <taxon>Rhabditina</taxon>
        <taxon>Rhabditomorpha</taxon>
        <taxon>Strongyloidea</taxon>
        <taxon>Ancylostomatidae</taxon>
        <taxon>Ancylostomatinae</taxon>
        <taxon>Ancylostoma</taxon>
    </lineage>
</organism>
<dbReference type="Pfam" id="PF08685">
    <property type="entry name" value="GON"/>
    <property type="match status" value="1"/>
</dbReference>
<keyword evidence="5" id="KW-0677">Repeat</keyword>
<feature type="domain" description="GON" evidence="6">
    <location>
        <begin position="170"/>
        <end position="371"/>
    </location>
</feature>
<dbReference type="Pfam" id="PF19030">
    <property type="entry name" value="TSP1_ADAMTS"/>
    <property type="match status" value="2"/>
</dbReference>
<dbReference type="InterPro" id="IPR036383">
    <property type="entry name" value="TSP1_rpt_sf"/>
</dbReference>
<dbReference type="InterPro" id="IPR000884">
    <property type="entry name" value="TSP1_rpt"/>
</dbReference>
<dbReference type="GO" id="GO:0008270">
    <property type="term" value="F:zinc ion binding"/>
    <property type="evidence" value="ECO:0007669"/>
    <property type="project" value="InterPro"/>
</dbReference>
<dbReference type="GO" id="GO:0005576">
    <property type="term" value="C:extracellular region"/>
    <property type="evidence" value="ECO:0007669"/>
    <property type="project" value="UniProtKB-SubCell"/>
</dbReference>
<evidence type="ECO:0000256" key="5">
    <source>
        <dbReference type="ARBA" id="ARBA00022737"/>
    </source>
</evidence>
<evidence type="ECO:0000313" key="8">
    <source>
        <dbReference type="Proteomes" id="UP000024635"/>
    </source>
</evidence>
<protein>
    <recommendedName>
        <fullName evidence="6">GON domain-containing protein</fullName>
    </recommendedName>
</protein>